<sequence>MRAWRMVVGAGRDTARAVVMTSYDDRFSYSLYVPRVYSTLAVVVHGTDRDVLGYRDAFAGFAEENDCMILAPLFPADVPDPDGYKYLCRGQIRYDEILLGMVDEVAGRYDIATERFLLFGFSGGGHFTHRFLYLHPDRLLAASIGAPGAVTLLDGARPWPAGIADTADCLGHKIDPAAVAAIAVQLVVGEKDLSTDGIATDARHPAWIAGVNDAGVPRPARLHALRESLEHHGAQVRYDLVPEAAHDAPAIFPVVQAFFSDILS</sequence>
<accession>A0ABN2DK68</accession>
<evidence type="ECO:0000313" key="2">
    <source>
        <dbReference type="Proteomes" id="UP001500393"/>
    </source>
</evidence>
<reference evidence="1 2" key="1">
    <citation type="journal article" date="2019" name="Int. J. Syst. Evol. Microbiol.">
        <title>The Global Catalogue of Microorganisms (GCM) 10K type strain sequencing project: providing services to taxonomists for standard genome sequencing and annotation.</title>
        <authorList>
            <consortium name="The Broad Institute Genomics Platform"/>
            <consortium name="The Broad Institute Genome Sequencing Center for Infectious Disease"/>
            <person name="Wu L."/>
            <person name="Ma J."/>
        </authorList>
    </citation>
    <scope>NUCLEOTIDE SEQUENCE [LARGE SCALE GENOMIC DNA]</scope>
    <source>
        <strain evidence="1 2">JCM 14969</strain>
    </source>
</reference>
<protein>
    <recommendedName>
        <fullName evidence="3">Alpha/beta hydrolase</fullName>
    </recommendedName>
</protein>
<dbReference type="Gene3D" id="3.40.50.1820">
    <property type="entry name" value="alpha/beta hydrolase"/>
    <property type="match status" value="1"/>
</dbReference>
<dbReference type="Proteomes" id="UP001500393">
    <property type="component" value="Unassembled WGS sequence"/>
</dbReference>
<dbReference type="EMBL" id="BAAAOS010000020">
    <property type="protein sequence ID" value="GAA1579206.1"/>
    <property type="molecule type" value="Genomic_DNA"/>
</dbReference>
<evidence type="ECO:0000313" key="1">
    <source>
        <dbReference type="EMBL" id="GAA1579206.1"/>
    </source>
</evidence>
<dbReference type="RefSeq" id="WP_344215281.1">
    <property type="nucleotide sequence ID" value="NZ_BAAAOS010000020.1"/>
</dbReference>
<dbReference type="SUPFAM" id="SSF53474">
    <property type="entry name" value="alpha/beta-Hydrolases"/>
    <property type="match status" value="1"/>
</dbReference>
<comment type="caution">
    <text evidence="1">The sequence shown here is derived from an EMBL/GenBank/DDBJ whole genome shotgun (WGS) entry which is preliminary data.</text>
</comment>
<gene>
    <name evidence="1" type="ORF">GCM10009789_36130</name>
</gene>
<organism evidence="1 2">
    <name type="scientific">Kribbella sancticallisti</name>
    <dbReference type="NCBI Taxonomy" id="460087"/>
    <lineage>
        <taxon>Bacteria</taxon>
        <taxon>Bacillati</taxon>
        <taxon>Actinomycetota</taxon>
        <taxon>Actinomycetes</taxon>
        <taxon>Propionibacteriales</taxon>
        <taxon>Kribbellaceae</taxon>
        <taxon>Kribbella</taxon>
    </lineage>
</organism>
<dbReference type="InterPro" id="IPR029058">
    <property type="entry name" value="AB_hydrolase_fold"/>
</dbReference>
<name>A0ABN2DK68_9ACTN</name>
<proteinExistence type="predicted"/>
<evidence type="ECO:0008006" key="3">
    <source>
        <dbReference type="Google" id="ProtNLM"/>
    </source>
</evidence>
<keyword evidence="2" id="KW-1185">Reference proteome</keyword>